<feature type="transmembrane region" description="Helical" evidence="9">
    <location>
        <begin position="148"/>
        <end position="168"/>
    </location>
</feature>
<evidence type="ECO:0000259" key="10">
    <source>
        <dbReference type="PROSITE" id="PS51371"/>
    </source>
</evidence>
<keyword evidence="8" id="KW-0129">CBS domain</keyword>
<evidence type="ECO:0000256" key="2">
    <source>
        <dbReference type="ARBA" id="ARBA00009749"/>
    </source>
</evidence>
<evidence type="ECO:0000256" key="5">
    <source>
        <dbReference type="ARBA" id="ARBA00022842"/>
    </source>
</evidence>
<evidence type="ECO:0000256" key="7">
    <source>
        <dbReference type="ARBA" id="ARBA00023136"/>
    </source>
</evidence>
<evidence type="ECO:0000256" key="3">
    <source>
        <dbReference type="ARBA" id="ARBA00022448"/>
    </source>
</evidence>
<dbReference type="PANTHER" id="PTHR41394:SF5">
    <property type="entry name" value="SLC41A_MGTE INTEGRAL MEMBRANE DOMAIN-CONTAINING PROTEIN"/>
    <property type="match status" value="1"/>
</dbReference>
<keyword evidence="7 9" id="KW-0472">Membrane</keyword>
<protein>
    <submittedName>
        <fullName evidence="11">Magnesium transporter</fullName>
    </submittedName>
</protein>
<feature type="transmembrane region" description="Helical" evidence="9">
    <location>
        <begin position="247"/>
        <end position="272"/>
    </location>
</feature>
<dbReference type="InterPro" id="IPR000644">
    <property type="entry name" value="CBS_dom"/>
</dbReference>
<evidence type="ECO:0000256" key="4">
    <source>
        <dbReference type="ARBA" id="ARBA00022692"/>
    </source>
</evidence>
<proteinExistence type="inferred from homology"/>
<sequence>MTAAVPRAAPTDHVARTLSMLREGKLEEAGHLYLVDEQGRLLGQVPIERLLAAGPEQVLADLQGPPPLEVSPDEVAESAALLAVERHEADVTVVDERRRLLGAIPIGRLLALLHEEHVDDLLRKGGVGSTHPAPTEPHRTVDAFRARIPWLILGLAGGWVAAGIARAFEAALQQEIALAFFLPLVVYMADAVGTQTETVLVRTLAYGRVSLFLHLWREGLLGLLIGATVGAVAGLGLYLFGGHRQLALVVSITLLATSCVATLVATLLPLALDRLGVDPALASGPIATVLQDLLSVAMYLGIATALL</sequence>
<dbReference type="Proteomes" id="UP001179121">
    <property type="component" value="Chromosome"/>
</dbReference>
<keyword evidence="3" id="KW-0813">Transport</keyword>
<feature type="domain" description="CBS" evidence="10">
    <location>
        <begin position="1"/>
        <end position="62"/>
    </location>
</feature>
<comment type="similarity">
    <text evidence="2">Belongs to the SLC41A transporter family.</text>
</comment>
<evidence type="ECO:0000256" key="9">
    <source>
        <dbReference type="SAM" id="Phobius"/>
    </source>
</evidence>
<dbReference type="InterPro" id="IPR006667">
    <property type="entry name" value="SLC41_membr_dom"/>
</dbReference>
<keyword evidence="6 9" id="KW-1133">Transmembrane helix</keyword>
<evidence type="ECO:0000256" key="6">
    <source>
        <dbReference type="ARBA" id="ARBA00022989"/>
    </source>
</evidence>
<dbReference type="InterPro" id="IPR046342">
    <property type="entry name" value="CBS_dom_sf"/>
</dbReference>
<dbReference type="KEGG" id="nti:DNFV4_04339"/>
<name>A0AA86N3F6_9BACT</name>
<reference evidence="11" key="1">
    <citation type="submission" date="2022-10" db="EMBL/GenBank/DDBJ databases">
        <authorList>
            <person name="Koch H."/>
        </authorList>
    </citation>
    <scope>NUCLEOTIDE SEQUENCE</scope>
    <source>
        <strain evidence="11">DNF</strain>
    </source>
</reference>
<evidence type="ECO:0000256" key="8">
    <source>
        <dbReference type="PROSITE-ProRule" id="PRU00703"/>
    </source>
</evidence>
<comment type="subcellular location">
    <subcellularLocation>
        <location evidence="1">Membrane</location>
        <topology evidence="1">Multi-pass membrane protein</topology>
    </subcellularLocation>
</comment>
<keyword evidence="5" id="KW-0460">Magnesium</keyword>
<dbReference type="SUPFAM" id="SSF54631">
    <property type="entry name" value="CBS-domain pair"/>
    <property type="match status" value="1"/>
</dbReference>
<feature type="transmembrane region" description="Helical" evidence="9">
    <location>
        <begin position="284"/>
        <end position="306"/>
    </location>
</feature>
<dbReference type="PANTHER" id="PTHR41394">
    <property type="entry name" value="MAGNESIUM TRANSPORTER MGTE"/>
    <property type="match status" value="1"/>
</dbReference>
<evidence type="ECO:0000313" key="12">
    <source>
        <dbReference type="Proteomes" id="UP001179121"/>
    </source>
</evidence>
<feature type="transmembrane region" description="Helical" evidence="9">
    <location>
        <begin position="175"/>
        <end position="193"/>
    </location>
</feature>
<dbReference type="GO" id="GO:0016020">
    <property type="term" value="C:membrane"/>
    <property type="evidence" value="ECO:0007669"/>
    <property type="project" value="UniProtKB-SubCell"/>
</dbReference>
<dbReference type="PROSITE" id="PS51371">
    <property type="entry name" value="CBS"/>
    <property type="match status" value="1"/>
</dbReference>
<keyword evidence="12" id="KW-1185">Reference proteome</keyword>
<dbReference type="EMBL" id="OX365700">
    <property type="protein sequence ID" value="CAI4033897.1"/>
    <property type="molecule type" value="Genomic_DNA"/>
</dbReference>
<evidence type="ECO:0000313" key="11">
    <source>
        <dbReference type="EMBL" id="CAI4033897.1"/>
    </source>
</evidence>
<dbReference type="GO" id="GO:0008324">
    <property type="term" value="F:monoatomic cation transmembrane transporter activity"/>
    <property type="evidence" value="ECO:0007669"/>
    <property type="project" value="InterPro"/>
</dbReference>
<dbReference type="SUPFAM" id="SSF161093">
    <property type="entry name" value="MgtE membrane domain-like"/>
    <property type="match status" value="1"/>
</dbReference>
<organism evidence="11 12">
    <name type="scientific">Nitrospira tepida</name>
    <dbReference type="NCBI Taxonomy" id="2973512"/>
    <lineage>
        <taxon>Bacteria</taxon>
        <taxon>Pseudomonadati</taxon>
        <taxon>Nitrospirota</taxon>
        <taxon>Nitrospiria</taxon>
        <taxon>Nitrospirales</taxon>
        <taxon>Nitrospiraceae</taxon>
        <taxon>Nitrospira</taxon>
    </lineage>
</organism>
<dbReference type="Gene3D" id="1.10.357.20">
    <property type="entry name" value="SLC41 divalent cation transporters, integral membrane domain"/>
    <property type="match status" value="1"/>
</dbReference>
<keyword evidence="4 9" id="KW-0812">Transmembrane</keyword>
<feature type="transmembrane region" description="Helical" evidence="9">
    <location>
        <begin position="220"/>
        <end position="240"/>
    </location>
</feature>
<dbReference type="Gene3D" id="3.10.580.10">
    <property type="entry name" value="CBS-domain"/>
    <property type="match status" value="1"/>
</dbReference>
<gene>
    <name evidence="11" type="ORF">DNFV4_04339</name>
</gene>
<dbReference type="InterPro" id="IPR036739">
    <property type="entry name" value="SLC41_membr_dom_sf"/>
</dbReference>
<dbReference type="AlphaFoldDB" id="A0AA86N3F6"/>
<accession>A0AA86N3F6</accession>
<evidence type="ECO:0000256" key="1">
    <source>
        <dbReference type="ARBA" id="ARBA00004141"/>
    </source>
</evidence>
<dbReference type="Pfam" id="PF01769">
    <property type="entry name" value="MgtE"/>
    <property type="match status" value="1"/>
</dbReference>